<keyword evidence="2" id="KW-1133">Transmembrane helix</keyword>
<organism evidence="3 4">
    <name type="scientific">Caulobacter segnis</name>
    <dbReference type="NCBI Taxonomy" id="88688"/>
    <lineage>
        <taxon>Bacteria</taxon>
        <taxon>Pseudomonadati</taxon>
        <taxon>Pseudomonadota</taxon>
        <taxon>Alphaproteobacteria</taxon>
        <taxon>Caulobacterales</taxon>
        <taxon>Caulobacteraceae</taxon>
        <taxon>Caulobacter</taxon>
    </lineage>
</organism>
<dbReference type="Pfam" id="PF11902">
    <property type="entry name" value="DUF3422"/>
    <property type="match status" value="1"/>
</dbReference>
<gene>
    <name evidence="3" type="ORF">MZV50_19130</name>
</gene>
<keyword evidence="2" id="KW-0472">Membrane</keyword>
<evidence type="ECO:0000313" key="3">
    <source>
        <dbReference type="EMBL" id="USQ94674.1"/>
    </source>
</evidence>
<feature type="transmembrane region" description="Helical" evidence="2">
    <location>
        <begin position="370"/>
        <end position="390"/>
    </location>
</feature>
<dbReference type="InterPro" id="IPR021830">
    <property type="entry name" value="DUF3422"/>
</dbReference>
<feature type="region of interest" description="Disordered" evidence="1">
    <location>
        <begin position="1"/>
        <end position="20"/>
    </location>
</feature>
<evidence type="ECO:0000256" key="1">
    <source>
        <dbReference type="SAM" id="MobiDB-lite"/>
    </source>
</evidence>
<sequence>MTRHRRAQERRQDEMDGGRDHPLRVTLSELMHLRALPLDRVPLRLRQWVFLVEPDARTSEAAFVALFAPGQDPALGRVVVADEDGGWLWERHQEFSTWTWFAYGPLGRELGFQPQPEASFFWLDGAPGQVFRGVEISVSAPGAAAPTDADLGRHIDLQRCVSCEAFDGAARIWTDFRLREGGAGRIHVHNLSLANDEVSRLVQTLLEIGNYRKLALIGFPPAREMLAWLDGAEARLAAITSGLAAGEDSQAVLDRLLALSAEVELRAASSRFRRGATESYHRLTLDRLEALRERRIPGHSTMSEFIARRLLPAMRTRQASDRRLDDLSLRIARSGDLLRTTLGLAQDRQNQETLRGMDASLQLQTKLQGLVEGLSIFAVGYYVLGLLGYLLKPWLHGVAEHLMSGLVPLVLIAVAASLHRRKKRLIDEAH</sequence>
<name>A0ABY4ZQK6_9CAUL</name>
<keyword evidence="4" id="KW-1185">Reference proteome</keyword>
<keyword evidence="2" id="KW-0812">Transmembrane</keyword>
<dbReference type="EMBL" id="CP096040">
    <property type="protein sequence ID" value="USQ94674.1"/>
    <property type="molecule type" value="Genomic_DNA"/>
</dbReference>
<accession>A0ABY4ZQK6</accession>
<reference evidence="3 4" key="1">
    <citation type="submission" date="2022-04" db="EMBL/GenBank/DDBJ databases">
        <title>Genome sequence of soybean root-associated Caulobacter segnis RL271.</title>
        <authorList>
            <person name="Longley R."/>
            <person name="Bonito G."/>
            <person name="Trigodet F."/>
            <person name="Crosson S."/>
            <person name="Fiebig A."/>
        </authorList>
    </citation>
    <scope>NUCLEOTIDE SEQUENCE [LARGE SCALE GENOMIC DNA]</scope>
    <source>
        <strain evidence="3 4">RL271</strain>
    </source>
</reference>
<evidence type="ECO:0000313" key="4">
    <source>
        <dbReference type="Proteomes" id="UP001057520"/>
    </source>
</evidence>
<dbReference type="Proteomes" id="UP001057520">
    <property type="component" value="Chromosome"/>
</dbReference>
<feature type="transmembrane region" description="Helical" evidence="2">
    <location>
        <begin position="402"/>
        <end position="418"/>
    </location>
</feature>
<evidence type="ECO:0000256" key="2">
    <source>
        <dbReference type="SAM" id="Phobius"/>
    </source>
</evidence>
<proteinExistence type="predicted"/>
<protein>
    <submittedName>
        <fullName evidence="3">DUF3422 family protein</fullName>
    </submittedName>
</protein>
<feature type="compositionally biased region" description="Basic and acidic residues" evidence="1">
    <location>
        <begin position="9"/>
        <end position="20"/>
    </location>
</feature>